<reference evidence="1" key="1">
    <citation type="submission" date="2019-05" db="EMBL/GenBank/DDBJ databases">
        <title>Annotation for the trematode Paragonimus heterotremus.</title>
        <authorList>
            <person name="Choi Y.-J."/>
        </authorList>
    </citation>
    <scope>NUCLEOTIDE SEQUENCE</scope>
    <source>
        <strain evidence="1">LC</strain>
    </source>
</reference>
<organism evidence="1 2">
    <name type="scientific">Paragonimus heterotremus</name>
    <dbReference type="NCBI Taxonomy" id="100268"/>
    <lineage>
        <taxon>Eukaryota</taxon>
        <taxon>Metazoa</taxon>
        <taxon>Spiralia</taxon>
        <taxon>Lophotrochozoa</taxon>
        <taxon>Platyhelminthes</taxon>
        <taxon>Trematoda</taxon>
        <taxon>Digenea</taxon>
        <taxon>Plagiorchiida</taxon>
        <taxon>Troglotremata</taxon>
        <taxon>Troglotrematidae</taxon>
        <taxon>Paragonimus</taxon>
    </lineage>
</organism>
<evidence type="ECO:0000313" key="1">
    <source>
        <dbReference type="EMBL" id="KAF5403948.1"/>
    </source>
</evidence>
<evidence type="ECO:0000313" key="2">
    <source>
        <dbReference type="Proteomes" id="UP000748531"/>
    </source>
</evidence>
<comment type="caution">
    <text evidence="1">The sequence shown here is derived from an EMBL/GenBank/DDBJ whole genome shotgun (WGS) entry which is preliminary data.</text>
</comment>
<protein>
    <recommendedName>
        <fullName evidence="3">Apple domain-containing protein</fullName>
    </recommendedName>
</protein>
<dbReference type="Proteomes" id="UP000748531">
    <property type="component" value="Unassembled WGS sequence"/>
</dbReference>
<gene>
    <name evidence="1" type="ORF">PHET_02522</name>
</gene>
<accession>A0A8J4TCX9</accession>
<dbReference type="OrthoDB" id="6222038at2759"/>
<keyword evidence="2" id="KW-1185">Reference proteome</keyword>
<dbReference type="SUPFAM" id="SSF57414">
    <property type="entry name" value="Hairpin loop containing domain-like"/>
    <property type="match status" value="1"/>
</dbReference>
<evidence type="ECO:0008006" key="3">
    <source>
        <dbReference type="Google" id="ProtNLM"/>
    </source>
</evidence>
<name>A0A8J4TCX9_9TREM</name>
<dbReference type="AlphaFoldDB" id="A0A8J4TCX9"/>
<dbReference type="EMBL" id="LUCH01000960">
    <property type="protein sequence ID" value="KAF5403948.1"/>
    <property type="molecule type" value="Genomic_DNA"/>
</dbReference>
<proteinExistence type="predicted"/>
<sequence>MVNRMRHGRFVLGRSNKTLVVSRLLIFINTVCIASSRCPEDFMEVDGSLCMLPFNRSVEYCEAHAECHAEGVKRGTRMFLLGKHTKKWINHTVGVGRMITGMHSLLHDVRGPRSRWMVSDPGCSDCKTGLDLMTVSGLSTIGRVISCDHHRCFETEQSGLFSRFVCEISKYPQPNKWTETQYKTNWPVTISNTFIPDNSNEGCFKLYEKLTTILCSHKCQINDVCRSFYYNSGTGDCYLALYVDSRLPRHLETSSGSWVRFAKPDY</sequence>